<proteinExistence type="predicted"/>
<reference evidence="3" key="2">
    <citation type="journal article" date="2014" name="FEMS Microbiol. Lett.">
        <title>Mobile elements and mitochondrial genome expansion in the soil fungus and potato pathogen Rhizoctonia solani AG-3.</title>
        <authorList>
            <person name="Losada L."/>
            <person name="Pakala S.B."/>
            <person name="Fedorova N.D."/>
            <person name="Joardar V."/>
            <person name="Shabalina S.A."/>
            <person name="Hostetler J."/>
            <person name="Pakala S.M."/>
            <person name="Zafar N."/>
            <person name="Thomas E."/>
            <person name="Rodriguez-Carres M."/>
            <person name="Dean R."/>
            <person name="Vilgalys R."/>
            <person name="Nierman W.C."/>
            <person name="Cubeta M.A."/>
        </authorList>
    </citation>
    <scope>NUCLEOTIDE SEQUENCE</scope>
    <source>
        <strain evidence="3">AG3 Rhs1AP</strain>
    </source>
</reference>
<reference evidence="3" key="1">
    <citation type="submission" date="2012-12" db="EMBL/GenBank/DDBJ databases">
        <authorList>
            <person name="Pakala S."/>
            <person name="Fedorova N."/>
            <person name="Joardar V."/>
            <person name="Shabalina S."/>
            <person name="Hostetler J."/>
            <person name="Pakala S."/>
            <person name="Zafar N."/>
            <person name="Nierman W."/>
            <person name="Cubeta M."/>
        </authorList>
    </citation>
    <scope>NUCLEOTIDE SEQUENCE</scope>
    <source>
        <strain evidence="3">AG3 Rhs1AP</strain>
    </source>
</reference>
<dbReference type="Pfam" id="PF03161">
    <property type="entry name" value="LAGLIDADG_2"/>
    <property type="match status" value="1"/>
</dbReference>
<dbReference type="InterPro" id="IPR027434">
    <property type="entry name" value="Homing_endonucl"/>
</dbReference>
<keyword evidence="3" id="KW-0496">Mitochondrion</keyword>
<dbReference type="SUPFAM" id="SSF55608">
    <property type="entry name" value="Homing endonucleases"/>
    <property type="match status" value="1"/>
</dbReference>
<keyword evidence="3" id="KW-0378">Hydrolase</keyword>
<dbReference type="RefSeq" id="YP_008081992.1">
    <property type="nucleotide sequence ID" value="NC_021436.1"/>
</dbReference>
<sequence>MLDYFIQNIENNVYLCGAVSLNISKKSITKLQTNCQSIIPYGSVYSALGIRLNSHCRNITELFSYSREQIIGHLLGDGSLFISKTSTMPCFYFTQTMARIEYIWFVFNHLSHLCEVKPDFNMSVRKGTVSHSLRVRTRSYPFFNELHELFYIKENGKWKKIISNDIISYLTPRALAFWLMDDGAATASGLYLHTEGFEYKDVYKLAGILNYNFNLNVTVQNHSNKPMIYIKSKSMPLLRSLVLPHMHPTMFYKLGL</sequence>
<gene>
    <name evidence="3" type="ORF">RSOL_m00320</name>
</gene>
<evidence type="ECO:0000313" key="3">
    <source>
        <dbReference type="EMBL" id="AGK45368.1"/>
    </source>
</evidence>
<comment type="function">
    <text evidence="1">Mitochondrial DNA endonuclease involved in intron homing.</text>
</comment>
<geneLocation type="mitochondrion" evidence="3"/>
<keyword evidence="3" id="KW-0540">Nuclease</keyword>
<keyword evidence="3" id="KW-0255">Endonuclease</keyword>
<accession>N0ABR2</accession>
<feature type="domain" description="Homing endonuclease LAGLIDADG" evidence="2">
    <location>
        <begin position="68"/>
        <end position="237"/>
    </location>
</feature>
<protein>
    <submittedName>
        <fullName evidence="3">LAGLIDADG endonuclease family protein</fullName>
    </submittedName>
</protein>
<dbReference type="InterPro" id="IPR004860">
    <property type="entry name" value="LAGLIDADG_dom"/>
</dbReference>
<organism evidence="3">
    <name type="scientific">Rhizoctonia solani</name>
    <dbReference type="NCBI Taxonomy" id="456999"/>
    <lineage>
        <taxon>Eukaryota</taxon>
        <taxon>Fungi</taxon>
        <taxon>Dikarya</taxon>
        <taxon>Basidiomycota</taxon>
        <taxon>Agaricomycotina</taxon>
        <taxon>Agaricomycetes</taxon>
        <taxon>Cantharellales</taxon>
        <taxon>Ceratobasidiaceae</taxon>
        <taxon>Rhizoctonia</taxon>
    </lineage>
</organism>
<evidence type="ECO:0000259" key="2">
    <source>
        <dbReference type="Pfam" id="PF03161"/>
    </source>
</evidence>
<dbReference type="Gene3D" id="3.10.28.10">
    <property type="entry name" value="Homing endonucleases"/>
    <property type="match status" value="2"/>
</dbReference>
<dbReference type="AlphaFoldDB" id="N0ABR2"/>
<dbReference type="EMBL" id="KC352446">
    <property type="protein sequence ID" value="AGK45368.1"/>
    <property type="molecule type" value="Genomic_DNA"/>
</dbReference>
<dbReference type="GeneID" id="16029475"/>
<dbReference type="GO" id="GO:0004519">
    <property type="term" value="F:endonuclease activity"/>
    <property type="evidence" value="ECO:0007669"/>
    <property type="project" value="UniProtKB-KW"/>
</dbReference>
<name>N0ABR2_9AGAM</name>
<evidence type="ECO:0000256" key="1">
    <source>
        <dbReference type="ARBA" id="ARBA00002670"/>
    </source>
</evidence>